<evidence type="ECO:0000313" key="3">
    <source>
        <dbReference type="Proteomes" id="UP000198922"/>
    </source>
</evidence>
<organism evidence="2 3">
    <name type="scientific">Limimaricola pyoseonensis</name>
    <dbReference type="NCBI Taxonomy" id="521013"/>
    <lineage>
        <taxon>Bacteria</taxon>
        <taxon>Pseudomonadati</taxon>
        <taxon>Pseudomonadota</taxon>
        <taxon>Alphaproteobacteria</taxon>
        <taxon>Rhodobacterales</taxon>
        <taxon>Paracoccaceae</taxon>
        <taxon>Limimaricola</taxon>
    </lineage>
</organism>
<name>A0A1G7DHJ6_9RHOB</name>
<dbReference type="RefSeq" id="WP_090111387.1">
    <property type="nucleotide sequence ID" value="NZ_FNAT01000002.1"/>
</dbReference>
<reference evidence="3" key="1">
    <citation type="submission" date="2016-10" db="EMBL/GenBank/DDBJ databases">
        <authorList>
            <person name="Varghese N."/>
            <person name="Submissions S."/>
        </authorList>
    </citation>
    <scope>NUCLEOTIDE SEQUENCE [LARGE SCALE GENOMIC DNA]</scope>
    <source>
        <strain evidence="3">DSM 21424</strain>
    </source>
</reference>
<dbReference type="InterPro" id="IPR009506">
    <property type="entry name" value="YjiS-like"/>
</dbReference>
<dbReference type="AlphaFoldDB" id="A0A1G7DHJ6"/>
<evidence type="ECO:0000259" key="1">
    <source>
        <dbReference type="Pfam" id="PF06568"/>
    </source>
</evidence>
<proteinExistence type="predicted"/>
<evidence type="ECO:0000313" key="2">
    <source>
        <dbReference type="EMBL" id="SDE51024.1"/>
    </source>
</evidence>
<keyword evidence="3" id="KW-1185">Reference proteome</keyword>
<dbReference type="Proteomes" id="UP000198922">
    <property type="component" value="Unassembled WGS sequence"/>
</dbReference>
<dbReference type="EMBL" id="FNAT01000002">
    <property type="protein sequence ID" value="SDE51024.1"/>
    <property type="molecule type" value="Genomic_DNA"/>
</dbReference>
<gene>
    <name evidence="2" type="ORF">SAMN04488567_1947</name>
</gene>
<feature type="domain" description="YjiS-like" evidence="1">
    <location>
        <begin position="23"/>
        <end position="58"/>
    </location>
</feature>
<dbReference type="STRING" id="521013.SAMN04488567_1947"/>
<protein>
    <recommendedName>
        <fullName evidence="1">YjiS-like domain-containing protein</fullName>
    </recommendedName>
</protein>
<sequence length="69" mass="7666">MAYTTDTRATGFGQRIAEFRASLADRIARQKIYRSTYNELQSLTDRDLADLGISRSAIKGIAIEAAQAR</sequence>
<dbReference type="Pfam" id="PF06568">
    <property type="entry name" value="YjiS-like"/>
    <property type="match status" value="1"/>
</dbReference>
<accession>A0A1G7DHJ6</accession>
<dbReference type="OrthoDB" id="8244198at2"/>